<sequence length="148" mass="16437">MSSSNQHEKKQVSVVAQGGQVGRRFEQDAGTVEYNQSCTDPVPAGLTISYSQLLGHSCTDEADWSGYVMCTKPCMDQAGWSMKSVPILEQSCKDEAGWSMKSVPILEQSCTDEGFEQPLLTSPNQQRNDEPRRLENHPSLLKNRCLIL</sequence>
<reference evidence="1" key="1">
    <citation type="journal article" date="2023" name="Science">
        <title>Elucidation of the pathway for biosynthesis of saponin adjuvants from the soapbark tree.</title>
        <authorList>
            <person name="Reed J."/>
            <person name="Orme A."/>
            <person name="El-Demerdash A."/>
            <person name="Owen C."/>
            <person name="Martin L.B.B."/>
            <person name="Misra R.C."/>
            <person name="Kikuchi S."/>
            <person name="Rejzek M."/>
            <person name="Martin A.C."/>
            <person name="Harkess A."/>
            <person name="Leebens-Mack J."/>
            <person name="Louveau T."/>
            <person name="Stephenson M.J."/>
            <person name="Osbourn A."/>
        </authorList>
    </citation>
    <scope>NUCLEOTIDE SEQUENCE</scope>
    <source>
        <strain evidence="1">S10</strain>
    </source>
</reference>
<name>A0AAD7L3T2_QUISA</name>
<keyword evidence="2" id="KW-1185">Reference proteome</keyword>
<gene>
    <name evidence="1" type="ORF">O6P43_026992</name>
</gene>
<accession>A0AAD7L3T2</accession>
<protein>
    <submittedName>
        <fullName evidence="1">Uncharacterized protein</fullName>
    </submittedName>
</protein>
<proteinExistence type="predicted"/>
<dbReference type="EMBL" id="JARAOO010000011">
    <property type="protein sequence ID" value="KAJ7950857.1"/>
    <property type="molecule type" value="Genomic_DNA"/>
</dbReference>
<dbReference type="AlphaFoldDB" id="A0AAD7L3T2"/>
<dbReference type="Proteomes" id="UP001163823">
    <property type="component" value="Chromosome 11"/>
</dbReference>
<evidence type="ECO:0000313" key="1">
    <source>
        <dbReference type="EMBL" id="KAJ7950857.1"/>
    </source>
</evidence>
<organism evidence="1 2">
    <name type="scientific">Quillaja saponaria</name>
    <name type="common">Soap bark tree</name>
    <dbReference type="NCBI Taxonomy" id="32244"/>
    <lineage>
        <taxon>Eukaryota</taxon>
        <taxon>Viridiplantae</taxon>
        <taxon>Streptophyta</taxon>
        <taxon>Embryophyta</taxon>
        <taxon>Tracheophyta</taxon>
        <taxon>Spermatophyta</taxon>
        <taxon>Magnoliopsida</taxon>
        <taxon>eudicotyledons</taxon>
        <taxon>Gunneridae</taxon>
        <taxon>Pentapetalae</taxon>
        <taxon>rosids</taxon>
        <taxon>fabids</taxon>
        <taxon>Fabales</taxon>
        <taxon>Quillajaceae</taxon>
        <taxon>Quillaja</taxon>
    </lineage>
</organism>
<evidence type="ECO:0000313" key="2">
    <source>
        <dbReference type="Proteomes" id="UP001163823"/>
    </source>
</evidence>
<comment type="caution">
    <text evidence="1">The sequence shown here is derived from an EMBL/GenBank/DDBJ whole genome shotgun (WGS) entry which is preliminary data.</text>
</comment>